<evidence type="ECO:0000256" key="11">
    <source>
        <dbReference type="ARBA" id="ARBA00023136"/>
    </source>
</evidence>
<reference evidence="17" key="3">
    <citation type="submission" date="2025-09" db="UniProtKB">
        <authorList>
            <consortium name="Ensembl"/>
        </authorList>
    </citation>
    <scope>IDENTIFICATION</scope>
</reference>
<dbReference type="GO" id="GO:0005267">
    <property type="term" value="F:potassium channel activity"/>
    <property type="evidence" value="ECO:0007669"/>
    <property type="project" value="UniProtKB-KW"/>
</dbReference>
<dbReference type="PANTHER" id="PTHR12454:SF5">
    <property type="entry name" value="TRIMERIC INTRACELLULAR CATION CHANNEL TYPE B"/>
    <property type="match status" value="1"/>
</dbReference>
<dbReference type="GO" id="GO:0048286">
    <property type="term" value="P:lung alveolus development"/>
    <property type="evidence" value="ECO:0007669"/>
    <property type="project" value="Ensembl"/>
</dbReference>
<keyword evidence="11" id="KW-0472">Membrane</keyword>
<dbReference type="STRING" id="29139.ENSVURP00010004366"/>
<dbReference type="GO" id="GO:0051649">
    <property type="term" value="P:establishment of localization in cell"/>
    <property type="evidence" value="ECO:0007669"/>
    <property type="project" value="Ensembl"/>
</dbReference>
<organism evidence="17 18">
    <name type="scientific">Vombatus ursinus</name>
    <name type="common">Common wombat</name>
    <dbReference type="NCBI Taxonomy" id="29139"/>
    <lineage>
        <taxon>Eukaryota</taxon>
        <taxon>Metazoa</taxon>
        <taxon>Chordata</taxon>
        <taxon>Craniata</taxon>
        <taxon>Vertebrata</taxon>
        <taxon>Euteleostomi</taxon>
        <taxon>Mammalia</taxon>
        <taxon>Metatheria</taxon>
        <taxon>Diprotodontia</taxon>
        <taxon>Vombatidae</taxon>
        <taxon>Vombatus</taxon>
    </lineage>
</organism>
<dbReference type="OMA" id="HNELLRP"/>
<dbReference type="Proteomes" id="UP000314987">
    <property type="component" value="Unassembled WGS sequence"/>
</dbReference>
<evidence type="ECO:0000256" key="9">
    <source>
        <dbReference type="ARBA" id="ARBA00022989"/>
    </source>
</evidence>
<comment type="function">
    <text evidence="14">Intracellular monovalent cation channel required for maintenance of rapid intracellular calcium release. Acts as a potassium counter-ion channel that functions in synchronization with calcium release from intracellular stores. Activated by increased cytosolic Ca(2+) levels.</text>
</comment>
<evidence type="ECO:0000256" key="3">
    <source>
        <dbReference type="ARBA" id="ARBA00022448"/>
    </source>
</evidence>
<comment type="similarity">
    <text evidence="2">Belongs to the TMEM38 family.</text>
</comment>
<proteinExistence type="inferred from homology"/>
<dbReference type="GO" id="GO:0008654">
    <property type="term" value="P:phospholipid biosynthetic process"/>
    <property type="evidence" value="ECO:0007669"/>
    <property type="project" value="Ensembl"/>
</dbReference>
<dbReference type="GO" id="GO:0010881">
    <property type="term" value="P:regulation of cardiac muscle contraction by regulation of the release of sequestered calcium ion"/>
    <property type="evidence" value="ECO:0007669"/>
    <property type="project" value="Ensembl"/>
</dbReference>
<dbReference type="Pfam" id="PF05197">
    <property type="entry name" value="TRIC"/>
    <property type="match status" value="1"/>
</dbReference>
<dbReference type="InterPro" id="IPR007866">
    <property type="entry name" value="TRIC_channel"/>
</dbReference>
<keyword evidence="4" id="KW-0633">Potassium transport</keyword>
<evidence type="ECO:0000256" key="6">
    <source>
        <dbReference type="ARBA" id="ARBA00022824"/>
    </source>
</evidence>
<accession>A0A4X2K2W9</accession>
<evidence type="ECO:0000256" key="13">
    <source>
        <dbReference type="ARBA" id="ARBA00034430"/>
    </source>
</evidence>
<comment type="subunit">
    <text evidence="15">Homotrimer; conformation seems to be controled by binding to diacylglycerol (DAG).</text>
</comment>
<dbReference type="GO" id="GO:0042802">
    <property type="term" value="F:identical protein binding"/>
    <property type="evidence" value="ECO:0007669"/>
    <property type="project" value="InterPro"/>
</dbReference>
<evidence type="ECO:0000256" key="1">
    <source>
        <dbReference type="ARBA" id="ARBA00004477"/>
    </source>
</evidence>
<evidence type="ECO:0000256" key="8">
    <source>
        <dbReference type="ARBA" id="ARBA00022958"/>
    </source>
</evidence>
<dbReference type="RefSeq" id="XP_027718853.1">
    <property type="nucleotide sequence ID" value="XM_027863052.1"/>
</dbReference>
<evidence type="ECO:0000313" key="18">
    <source>
        <dbReference type="Proteomes" id="UP000314987"/>
    </source>
</evidence>
<sequence>MRGGPSAFAMEYVWEEVTLTFSRVPMFPFFDIAHYLVSVMTLRQQLGAVAVAWQNPLVSWFSAMMHCFGGGILSAILLGEAPVKFLENNTNVLLASSIWYIVFYCPYDIVSECYRFPPVKLLAAGMKEVTRTWKIVGGITHASSNYTDAWMVLVAVGWARAAGGNVIVSLEQFLRGTWKPETSKLLKMSYPVKISLVGAVLFTLQHSGTLPMEKHSLMFCYTFFIVVTKIAMMLTESESSPLTPFEIMLGRMLFGFWQNDPSSGPCKSSFNGTGTRSKPYSIHVEAKRRHTKKTE</sequence>
<keyword evidence="10" id="KW-0406">Ion transport</keyword>
<evidence type="ECO:0000256" key="15">
    <source>
        <dbReference type="ARBA" id="ARBA00047059"/>
    </source>
</evidence>
<evidence type="ECO:0000256" key="5">
    <source>
        <dbReference type="ARBA" id="ARBA00022692"/>
    </source>
</evidence>
<dbReference type="GO" id="GO:0061033">
    <property type="term" value="P:secretion by lung epithelial cell involved in lung growth"/>
    <property type="evidence" value="ECO:0007669"/>
    <property type="project" value="Ensembl"/>
</dbReference>
<dbReference type="Ensembl" id="ENSVURT00010004966.1">
    <property type="protein sequence ID" value="ENSVURP00010004366.1"/>
    <property type="gene ID" value="ENSVURG00010003487.1"/>
</dbReference>
<dbReference type="AlphaFoldDB" id="A0A4X2K2W9"/>
<keyword evidence="9" id="KW-1133">Transmembrane helix</keyword>
<evidence type="ECO:0000256" key="4">
    <source>
        <dbReference type="ARBA" id="ARBA00022538"/>
    </source>
</evidence>
<dbReference type="OrthoDB" id="195817at2759"/>
<dbReference type="GO" id="GO:0060348">
    <property type="term" value="P:bone development"/>
    <property type="evidence" value="ECO:0007669"/>
    <property type="project" value="Ensembl"/>
</dbReference>
<reference evidence="18" key="1">
    <citation type="submission" date="2018-12" db="EMBL/GenBank/DDBJ databases">
        <authorList>
            <person name="Yazar S."/>
        </authorList>
    </citation>
    <scope>NUCLEOTIDE SEQUENCE [LARGE SCALE GENOMIC DNA]</scope>
</reference>
<dbReference type="GO" id="GO:0007029">
    <property type="term" value="P:endoplasmic reticulum organization"/>
    <property type="evidence" value="ECO:0007669"/>
    <property type="project" value="Ensembl"/>
</dbReference>
<comment type="subcellular location">
    <subcellularLocation>
        <location evidence="1">Endoplasmic reticulum membrane</location>
        <topology evidence="1">Multi-pass membrane protein</topology>
    </subcellularLocation>
</comment>
<keyword evidence="12" id="KW-0407">Ion channel</keyword>
<comment type="catalytic activity">
    <reaction evidence="13">
        <text>K(+)(in) = K(+)(out)</text>
        <dbReference type="Rhea" id="RHEA:29463"/>
        <dbReference type="ChEBI" id="CHEBI:29103"/>
    </reaction>
</comment>
<reference evidence="17" key="2">
    <citation type="submission" date="2025-08" db="UniProtKB">
        <authorList>
            <consortium name="Ensembl"/>
        </authorList>
    </citation>
    <scope>IDENTIFICATION</scope>
</reference>
<keyword evidence="6" id="KW-0256">Endoplasmic reticulum</keyword>
<keyword evidence="18" id="KW-1185">Reference proteome</keyword>
<dbReference type="GeneTree" id="ENSGT00390000018845"/>
<keyword evidence="7" id="KW-0631">Potassium channel</keyword>
<name>A0A4X2K2W9_VOMUR</name>
<dbReference type="CTD" id="55151"/>
<evidence type="ECO:0000313" key="17">
    <source>
        <dbReference type="Ensembl" id="ENSVURP00010004366.1"/>
    </source>
</evidence>
<evidence type="ECO:0000256" key="14">
    <source>
        <dbReference type="ARBA" id="ARBA00045968"/>
    </source>
</evidence>
<dbReference type="GO" id="GO:0014808">
    <property type="term" value="P:release of sequestered calcium ion into cytosol by sarcoplasmic reticulum"/>
    <property type="evidence" value="ECO:0007669"/>
    <property type="project" value="Ensembl"/>
</dbReference>
<dbReference type="GO" id="GO:0070278">
    <property type="term" value="P:extracellular matrix constituent secretion"/>
    <property type="evidence" value="ECO:0007669"/>
    <property type="project" value="Ensembl"/>
</dbReference>
<dbReference type="GeneID" id="114043823"/>
<evidence type="ECO:0000256" key="16">
    <source>
        <dbReference type="SAM" id="MobiDB-lite"/>
    </source>
</evidence>
<keyword evidence="8" id="KW-0630">Potassium</keyword>
<evidence type="ECO:0000256" key="12">
    <source>
        <dbReference type="ARBA" id="ARBA00023303"/>
    </source>
</evidence>
<keyword evidence="3" id="KW-0813">Transport</keyword>
<dbReference type="GO" id="GO:0071313">
    <property type="term" value="P:cellular response to caffeine"/>
    <property type="evidence" value="ECO:0007669"/>
    <property type="project" value="Ensembl"/>
</dbReference>
<gene>
    <name evidence="17" type="primary">TMEM38B</name>
</gene>
<feature type="region of interest" description="Disordered" evidence="16">
    <location>
        <begin position="267"/>
        <end position="295"/>
    </location>
</feature>
<dbReference type="PANTHER" id="PTHR12454">
    <property type="entry name" value="TRIMERIC INTRACELLULAR CATION CHANNEL"/>
    <property type="match status" value="1"/>
</dbReference>
<keyword evidence="5" id="KW-0812">Transmembrane</keyword>
<feature type="compositionally biased region" description="Polar residues" evidence="16">
    <location>
        <begin position="267"/>
        <end position="278"/>
    </location>
</feature>
<evidence type="ECO:0000256" key="2">
    <source>
        <dbReference type="ARBA" id="ARBA00005766"/>
    </source>
</evidence>
<evidence type="ECO:0000256" key="10">
    <source>
        <dbReference type="ARBA" id="ARBA00023065"/>
    </source>
</evidence>
<dbReference type="GO" id="GO:0030282">
    <property type="term" value="P:bone mineralization"/>
    <property type="evidence" value="ECO:0007669"/>
    <property type="project" value="Ensembl"/>
</dbReference>
<evidence type="ECO:0000256" key="7">
    <source>
        <dbReference type="ARBA" id="ARBA00022826"/>
    </source>
</evidence>
<dbReference type="GO" id="GO:0005789">
    <property type="term" value="C:endoplasmic reticulum membrane"/>
    <property type="evidence" value="ECO:0007669"/>
    <property type="project" value="UniProtKB-SubCell"/>
</dbReference>
<feature type="compositionally biased region" description="Basic residues" evidence="16">
    <location>
        <begin position="286"/>
        <end position="295"/>
    </location>
</feature>
<protein>
    <submittedName>
        <fullName evidence="17">Transmembrane protein 38B</fullName>
    </submittedName>
</protein>
<dbReference type="GO" id="GO:0060487">
    <property type="term" value="P:lung epithelial cell differentiation"/>
    <property type="evidence" value="ECO:0007669"/>
    <property type="project" value="Ensembl"/>
</dbReference>